<sequence length="522" mass="55545">MAALSAVAALLMAGCADTGTPDSSADPATTGWVGERADGGTPSDGGTVSYATYRGVSSLDPAARQDGGATGGTEMAAIYDLLMRYDTEAGEYVPQLAESLRADDADTRWTLTLRDGPEFSDGTPVDADAVAWSIARYVEKKGTHAQVWQASVDATTVLDPRTVQFTLSRPWAEFPALLASGPGMIVAPSSVHGDDFTPVGAGPFTVAEFNPQNALVLRARKDYWGGAPHLDTLRFPAIVEEQGKIDTLKAGGVQLAYVKNAETVHSAIASGLSGWSYTANMSGVALINSRPDRAGADERVRKAIVAAINPDTYNNRVLGGFGDPGSAMFPEGSEWFSGTQRSAFDPDEARRLLAAAKADGYDGTLVYAGQNEANGRKSALAFQAMLESVGFTVELALANNINDLVKRMYATHDYDVGYSGFNVPDDAPFVRLYGNLYSDSPANPMGYENADMDRLLLEVQTARNEQDKRAALGRVQDLVDRTAPFATIGSSRSFIAMSDSVHNVTPSRDGIMLFGDAWVEQS</sequence>
<dbReference type="Gene3D" id="3.10.105.10">
    <property type="entry name" value="Dipeptide-binding Protein, Domain 3"/>
    <property type="match status" value="1"/>
</dbReference>
<protein>
    <submittedName>
        <fullName evidence="5">ABC transporter substrate-binding protein</fullName>
    </submittedName>
</protein>
<dbReference type="AlphaFoldDB" id="A0A516X900"/>
<dbReference type="KEGG" id="toy:FO059_18115"/>
<reference evidence="5 6" key="1">
    <citation type="submission" date="2019-07" db="EMBL/GenBank/DDBJ databases">
        <title>Tomitella cavernea sp. nov., an actinomycete isolated from soil.</title>
        <authorList>
            <person name="Cheng J."/>
        </authorList>
    </citation>
    <scope>NUCLEOTIDE SEQUENCE [LARGE SCALE GENOMIC DNA]</scope>
    <source>
        <strain evidence="5 6">HY188</strain>
        <plasmid evidence="5 6">unnamed</plasmid>
    </source>
</reference>
<feature type="domain" description="Solute-binding protein family 5" evidence="4">
    <location>
        <begin position="91"/>
        <end position="433"/>
    </location>
</feature>
<dbReference type="GO" id="GO:1904680">
    <property type="term" value="F:peptide transmembrane transporter activity"/>
    <property type="evidence" value="ECO:0007669"/>
    <property type="project" value="TreeGrafter"/>
</dbReference>
<dbReference type="CDD" id="cd00995">
    <property type="entry name" value="PBP2_NikA_DppA_OppA_like"/>
    <property type="match status" value="1"/>
</dbReference>
<name>A0A516X900_9ACTN</name>
<feature type="region of interest" description="Disordered" evidence="2">
    <location>
        <begin position="18"/>
        <end position="46"/>
    </location>
</feature>
<dbReference type="SUPFAM" id="SSF53850">
    <property type="entry name" value="Periplasmic binding protein-like II"/>
    <property type="match status" value="1"/>
</dbReference>
<evidence type="ECO:0000256" key="3">
    <source>
        <dbReference type="SAM" id="SignalP"/>
    </source>
</evidence>
<dbReference type="Gene3D" id="3.40.190.10">
    <property type="entry name" value="Periplasmic binding protein-like II"/>
    <property type="match status" value="1"/>
</dbReference>
<dbReference type="PANTHER" id="PTHR30290">
    <property type="entry name" value="PERIPLASMIC BINDING COMPONENT OF ABC TRANSPORTER"/>
    <property type="match status" value="1"/>
</dbReference>
<organism evidence="5 6">
    <name type="scientific">Tomitella fengzijianii</name>
    <dbReference type="NCBI Taxonomy" id="2597660"/>
    <lineage>
        <taxon>Bacteria</taxon>
        <taxon>Bacillati</taxon>
        <taxon>Actinomycetota</taxon>
        <taxon>Actinomycetes</taxon>
        <taxon>Mycobacteriales</taxon>
        <taxon>Tomitella</taxon>
    </lineage>
</organism>
<dbReference type="RefSeq" id="WP_143910915.1">
    <property type="nucleotide sequence ID" value="NZ_CP041766.1"/>
</dbReference>
<evidence type="ECO:0000256" key="1">
    <source>
        <dbReference type="ARBA" id="ARBA00022729"/>
    </source>
</evidence>
<geneLocation type="plasmid" evidence="5">
    <name>unnamed</name>
</geneLocation>
<reference evidence="5 6" key="2">
    <citation type="submission" date="2019-07" db="EMBL/GenBank/DDBJ databases">
        <authorList>
            <person name="Huang Y."/>
        </authorList>
    </citation>
    <scope>NUCLEOTIDE SEQUENCE [LARGE SCALE GENOMIC DNA]</scope>
    <source>
        <strain evidence="5 6">HY188</strain>
        <plasmid evidence="5 6">unnamed</plasmid>
    </source>
</reference>
<feature type="signal peptide" evidence="3">
    <location>
        <begin position="1"/>
        <end position="18"/>
    </location>
</feature>
<dbReference type="PIRSF" id="PIRSF002741">
    <property type="entry name" value="MppA"/>
    <property type="match status" value="1"/>
</dbReference>
<keyword evidence="6" id="KW-1185">Reference proteome</keyword>
<evidence type="ECO:0000313" key="5">
    <source>
        <dbReference type="EMBL" id="QDQ99512.1"/>
    </source>
</evidence>
<dbReference type="GO" id="GO:0015833">
    <property type="term" value="P:peptide transport"/>
    <property type="evidence" value="ECO:0007669"/>
    <property type="project" value="TreeGrafter"/>
</dbReference>
<dbReference type="Pfam" id="PF00496">
    <property type="entry name" value="SBP_bac_5"/>
    <property type="match status" value="1"/>
</dbReference>
<keyword evidence="1 3" id="KW-0732">Signal</keyword>
<dbReference type="InterPro" id="IPR000914">
    <property type="entry name" value="SBP_5_dom"/>
</dbReference>
<proteinExistence type="predicted"/>
<dbReference type="GO" id="GO:0042597">
    <property type="term" value="C:periplasmic space"/>
    <property type="evidence" value="ECO:0007669"/>
    <property type="project" value="UniProtKB-ARBA"/>
</dbReference>
<gene>
    <name evidence="5" type="ORF">FO059_18115</name>
</gene>
<evidence type="ECO:0000313" key="6">
    <source>
        <dbReference type="Proteomes" id="UP000317344"/>
    </source>
</evidence>
<evidence type="ECO:0000259" key="4">
    <source>
        <dbReference type="Pfam" id="PF00496"/>
    </source>
</evidence>
<accession>A0A516X900</accession>
<dbReference type="InterPro" id="IPR030678">
    <property type="entry name" value="Peptide/Ni-bd"/>
</dbReference>
<dbReference type="Proteomes" id="UP000317344">
    <property type="component" value="Plasmid unnamed"/>
</dbReference>
<dbReference type="GO" id="GO:0043190">
    <property type="term" value="C:ATP-binding cassette (ABC) transporter complex"/>
    <property type="evidence" value="ECO:0007669"/>
    <property type="project" value="InterPro"/>
</dbReference>
<feature type="chain" id="PRO_5039628711" evidence="3">
    <location>
        <begin position="19"/>
        <end position="522"/>
    </location>
</feature>
<evidence type="ECO:0000256" key="2">
    <source>
        <dbReference type="SAM" id="MobiDB-lite"/>
    </source>
</evidence>
<dbReference type="OrthoDB" id="4499015at2"/>
<dbReference type="PANTHER" id="PTHR30290:SF38">
    <property type="entry name" value="D,D-DIPEPTIDE-BINDING PERIPLASMIC PROTEIN DDPA-RELATED"/>
    <property type="match status" value="1"/>
</dbReference>
<keyword evidence="5" id="KW-0614">Plasmid</keyword>
<dbReference type="InterPro" id="IPR039424">
    <property type="entry name" value="SBP_5"/>
</dbReference>
<dbReference type="EMBL" id="CP041766">
    <property type="protein sequence ID" value="QDQ99512.1"/>
    <property type="molecule type" value="Genomic_DNA"/>
</dbReference>